<keyword evidence="1" id="KW-0489">Methyltransferase</keyword>
<evidence type="ECO:0000256" key="2">
    <source>
        <dbReference type="ARBA" id="ARBA00022679"/>
    </source>
</evidence>
<keyword evidence="2" id="KW-0808">Transferase</keyword>
<feature type="compositionally biased region" description="Basic and acidic residues" evidence="3">
    <location>
        <begin position="295"/>
        <end position="305"/>
    </location>
</feature>
<evidence type="ECO:0000313" key="5">
    <source>
        <dbReference type="EMBL" id="KKM86154.1"/>
    </source>
</evidence>
<dbReference type="GO" id="GO:0003677">
    <property type="term" value="F:DNA binding"/>
    <property type="evidence" value="ECO:0007669"/>
    <property type="project" value="InterPro"/>
</dbReference>
<feature type="domain" description="DNA methylase N-4/N-6" evidence="4">
    <location>
        <begin position="23"/>
        <end position="474"/>
    </location>
</feature>
<evidence type="ECO:0000256" key="3">
    <source>
        <dbReference type="SAM" id="MobiDB-lite"/>
    </source>
</evidence>
<evidence type="ECO:0000259" key="4">
    <source>
        <dbReference type="Pfam" id="PF01555"/>
    </source>
</evidence>
<gene>
    <name evidence="5" type="ORF">LCGC14_1281930</name>
</gene>
<sequence>MQVNQIITGDCLEVMKAWPDNSVDAIVTDIPYGIGFMGKEWDTFKKDYLQKHRVADRKRKPRTDGRTVAAWNDGADAGTYDHSRNAEYQEWCRIWSKEALRIAKPGAFLMCFGGTRTYHRVTCGLEDAGWQIRDCMMWLYGSGFPKSHNISKAIDKAKGVERKQLVEKKQDIFGEYNEKQESSNKINFENLGQAGYKENWNITNNNTDLAKLWDGYGTALKPAWEPIIVAMKPLDGTFAQNAEKHGVAGLNIDGGRIGFSNKAEKQKHSQEWNRKWETDWLKHRHDQSPNYPGWKQREEKGKDLQGRWPANVILDEDAASMLDEQSGVSGNKLNIRQYSKSDLSGDGGLGNKGEGIRTFGDSGGASRFFYCAKASRSERNVGLEGMEEKRPDDRTDISKGIWVEKGTAKQTNHHPTVKPLKLMEYLCTLLKPPSEHPILLDPFCGSGTTLMAAYNTGWDYVGIDKEAEYVEIAKRRVAWCKKQNQNQQPLFPA</sequence>
<dbReference type="InterPro" id="IPR002941">
    <property type="entry name" value="DNA_methylase_N4/N6"/>
</dbReference>
<protein>
    <recommendedName>
        <fullName evidence="4">DNA methylase N-4/N-6 domain-containing protein</fullName>
    </recommendedName>
</protein>
<feature type="region of interest" description="Disordered" evidence="3">
    <location>
        <begin position="284"/>
        <end position="305"/>
    </location>
</feature>
<proteinExistence type="predicted"/>
<dbReference type="InterPro" id="IPR001091">
    <property type="entry name" value="RM_Methyltransferase"/>
</dbReference>
<dbReference type="Pfam" id="PF01555">
    <property type="entry name" value="N6_N4_Mtase"/>
    <property type="match status" value="1"/>
</dbReference>
<dbReference type="PRINTS" id="PR00508">
    <property type="entry name" value="S21N4MTFRASE"/>
</dbReference>
<dbReference type="GO" id="GO:0032259">
    <property type="term" value="P:methylation"/>
    <property type="evidence" value="ECO:0007669"/>
    <property type="project" value="UniProtKB-KW"/>
</dbReference>
<accession>A0A0F9KUZ4</accession>
<dbReference type="SUPFAM" id="SSF53335">
    <property type="entry name" value="S-adenosyl-L-methionine-dependent methyltransferases"/>
    <property type="match status" value="1"/>
</dbReference>
<dbReference type="GO" id="GO:0008170">
    <property type="term" value="F:N-methyltransferase activity"/>
    <property type="evidence" value="ECO:0007669"/>
    <property type="project" value="InterPro"/>
</dbReference>
<comment type="caution">
    <text evidence="5">The sequence shown here is derived from an EMBL/GenBank/DDBJ whole genome shotgun (WGS) entry which is preliminary data.</text>
</comment>
<dbReference type="InterPro" id="IPR029063">
    <property type="entry name" value="SAM-dependent_MTases_sf"/>
</dbReference>
<name>A0A0F9KUZ4_9ZZZZ</name>
<evidence type="ECO:0000256" key="1">
    <source>
        <dbReference type="ARBA" id="ARBA00022603"/>
    </source>
</evidence>
<reference evidence="5" key="1">
    <citation type="journal article" date="2015" name="Nature">
        <title>Complex archaea that bridge the gap between prokaryotes and eukaryotes.</title>
        <authorList>
            <person name="Spang A."/>
            <person name="Saw J.H."/>
            <person name="Jorgensen S.L."/>
            <person name="Zaremba-Niedzwiedzka K."/>
            <person name="Martijn J."/>
            <person name="Lind A.E."/>
            <person name="van Eijk R."/>
            <person name="Schleper C."/>
            <person name="Guy L."/>
            <person name="Ettema T.J."/>
        </authorList>
    </citation>
    <scope>NUCLEOTIDE SEQUENCE</scope>
</reference>
<dbReference type="AlphaFoldDB" id="A0A0F9KUZ4"/>
<dbReference type="Gene3D" id="3.40.50.150">
    <property type="entry name" value="Vaccinia Virus protein VP39"/>
    <property type="match status" value="2"/>
</dbReference>
<organism evidence="5">
    <name type="scientific">marine sediment metagenome</name>
    <dbReference type="NCBI Taxonomy" id="412755"/>
    <lineage>
        <taxon>unclassified sequences</taxon>
        <taxon>metagenomes</taxon>
        <taxon>ecological metagenomes</taxon>
    </lineage>
</organism>
<dbReference type="EMBL" id="LAZR01007298">
    <property type="protein sequence ID" value="KKM86154.1"/>
    <property type="molecule type" value="Genomic_DNA"/>
</dbReference>